<evidence type="ECO:0000256" key="1">
    <source>
        <dbReference type="ARBA" id="ARBA00004141"/>
    </source>
</evidence>
<feature type="transmembrane region" description="Helical" evidence="8">
    <location>
        <begin position="586"/>
        <end position="611"/>
    </location>
</feature>
<evidence type="ECO:0000256" key="2">
    <source>
        <dbReference type="ARBA" id="ARBA00006434"/>
    </source>
</evidence>
<feature type="transmembrane region" description="Helical" evidence="8">
    <location>
        <begin position="563"/>
        <end position="580"/>
    </location>
</feature>
<feature type="transmembrane region" description="Helical" evidence="8">
    <location>
        <begin position="660"/>
        <end position="680"/>
    </location>
</feature>
<evidence type="ECO:0000313" key="9">
    <source>
        <dbReference type="EMBL" id="XBP71798.1"/>
    </source>
</evidence>
<feature type="transmembrane region" description="Helical" evidence="8">
    <location>
        <begin position="162"/>
        <end position="186"/>
    </location>
</feature>
<dbReference type="EMBL" id="CP157675">
    <property type="protein sequence ID" value="XBP71798.1"/>
    <property type="molecule type" value="Genomic_DNA"/>
</dbReference>
<sequence length="726" mass="78654">MADFFGRREGVAHSKKQFKSQLDRVYRWFTLGFVVYVLLLGGLERLGMPHSWIGMTFLLSTIALYAGIGIMTRTTDAAEYYVAGRRVPAIYNGMAIGADWMSAASFLGLAGTLYLTGYSGLAFIMGWTGGYCLVALVLAPYLRKFGQFTIPDFLGERYGGHLPRFMGLLAAILCSFTYLVAQIYGVGLITSYLTGIAFELGIFLGVGGILVCSFLGGMRAVTWTQVAQYIILLVAYLIPVVWLSVKQTGIPVPQAVYGFQLEKVTTKEKELATDPKELEVRALFSKRAEVLAEKMKHPELSMAADKLAATKKLAALKAGNASVAEVSAAGKALAALPKDERAALREWAIAKTADEIKSQPLNGMPAHAAQFLGNPDGTVQEKELYDTSRRNFLALVFCLMVGTSALPHILMRYYTVPSVREARQSVTWSLFFVFLLYCTAPALAVLVKYEIFTVLVGTPFDQLPAWVNEWNKVDPALLSVVDVNKDNVLQLNEMTMGGDIVVLLTPELAGLPYVVSALVAAGGLAAALSTADGLLLVIANALGHDLYYKMIDPNASTVSRVTLSKILLLIVALLAAYVAAQKPADILFLVSAAFSFAASSFFPALSMGIFWKRATGTAATLGMVSGLSVTTYYMITTQPWLRTTFGITSPIQLWWGIDPISAGLFGVPVGFAVIILVSLVTRPPSQDMQALLEYIRYPDLKAHDRSFAAPAPRQGRAISHQAGDGL</sequence>
<evidence type="ECO:0000256" key="5">
    <source>
        <dbReference type="ARBA" id="ARBA00022989"/>
    </source>
</evidence>
<comment type="similarity">
    <text evidence="2 7">Belongs to the sodium:solute symporter (SSF) (TC 2.A.21) family.</text>
</comment>
<evidence type="ECO:0000256" key="8">
    <source>
        <dbReference type="SAM" id="Phobius"/>
    </source>
</evidence>
<gene>
    <name evidence="9" type="ORF">ABLV49_08395</name>
</gene>
<dbReference type="RefSeq" id="WP_349281149.1">
    <property type="nucleotide sequence ID" value="NZ_CBCSCU010000004.1"/>
</dbReference>
<dbReference type="InterPro" id="IPR001734">
    <property type="entry name" value="Na/solute_symporter"/>
</dbReference>
<keyword evidence="5 8" id="KW-1133">Transmembrane helix</keyword>
<feature type="transmembrane region" description="Helical" evidence="8">
    <location>
        <begin position="192"/>
        <end position="214"/>
    </location>
</feature>
<keyword evidence="4 8" id="KW-0812">Transmembrane</keyword>
<dbReference type="InterPro" id="IPR038377">
    <property type="entry name" value="Na/Glc_symporter_sf"/>
</dbReference>
<dbReference type="InterPro" id="IPR019899">
    <property type="entry name" value="Na/solute_symporter_VC_2705"/>
</dbReference>
<comment type="subcellular location">
    <subcellularLocation>
        <location evidence="1">Membrane</location>
        <topology evidence="1">Multi-pass membrane protein</topology>
    </subcellularLocation>
</comment>
<dbReference type="AlphaFoldDB" id="A0AAU7LY35"/>
<accession>A0AAU7LY35</accession>
<feature type="transmembrane region" description="Helical" evidence="8">
    <location>
        <begin position="513"/>
        <end position="542"/>
    </location>
</feature>
<evidence type="ECO:0000256" key="7">
    <source>
        <dbReference type="RuleBase" id="RU362091"/>
    </source>
</evidence>
<feature type="transmembrane region" description="Helical" evidence="8">
    <location>
        <begin position="25"/>
        <end position="43"/>
    </location>
</feature>
<proteinExistence type="inferred from homology"/>
<organism evidence="9">
    <name type="scientific">Polaromonas hydrogenivorans</name>
    <dbReference type="NCBI Taxonomy" id="335476"/>
    <lineage>
        <taxon>Bacteria</taxon>
        <taxon>Pseudomonadati</taxon>
        <taxon>Pseudomonadota</taxon>
        <taxon>Betaproteobacteria</taxon>
        <taxon>Burkholderiales</taxon>
        <taxon>Comamonadaceae</taxon>
        <taxon>Polaromonas</taxon>
    </lineage>
</organism>
<dbReference type="GO" id="GO:0022857">
    <property type="term" value="F:transmembrane transporter activity"/>
    <property type="evidence" value="ECO:0007669"/>
    <property type="project" value="InterPro"/>
</dbReference>
<dbReference type="Gene3D" id="1.20.1730.10">
    <property type="entry name" value="Sodium/glucose cotransporter"/>
    <property type="match status" value="2"/>
</dbReference>
<evidence type="ECO:0000256" key="6">
    <source>
        <dbReference type="ARBA" id="ARBA00023136"/>
    </source>
</evidence>
<feature type="transmembrane region" description="Helical" evidence="8">
    <location>
        <begin position="392"/>
        <end position="414"/>
    </location>
</feature>
<dbReference type="InterPro" id="IPR050277">
    <property type="entry name" value="Sodium:Solute_Symporter"/>
</dbReference>
<keyword evidence="6 8" id="KW-0472">Membrane</keyword>
<feature type="transmembrane region" description="Helical" evidence="8">
    <location>
        <begin position="49"/>
        <end position="68"/>
    </location>
</feature>
<name>A0AAU7LY35_9BURK</name>
<dbReference type="Pfam" id="PF00474">
    <property type="entry name" value="SSF"/>
    <property type="match status" value="2"/>
</dbReference>
<feature type="transmembrane region" description="Helical" evidence="8">
    <location>
        <begin position="618"/>
        <end position="635"/>
    </location>
</feature>
<reference evidence="9" key="1">
    <citation type="submission" date="2024-05" db="EMBL/GenBank/DDBJ databases">
        <authorList>
            <person name="Bunk B."/>
            <person name="Swiderski J."/>
            <person name="Sproer C."/>
            <person name="Thiel V."/>
        </authorList>
    </citation>
    <scope>NUCLEOTIDE SEQUENCE</scope>
    <source>
        <strain evidence="9">DSM 17735</strain>
    </source>
</reference>
<dbReference type="PANTHER" id="PTHR48086:SF5">
    <property type="entry name" value="NA(+):SOLUTE SYMPORTER (SSF FAMILY)"/>
    <property type="match status" value="1"/>
</dbReference>
<dbReference type="GO" id="GO:0005886">
    <property type="term" value="C:plasma membrane"/>
    <property type="evidence" value="ECO:0007669"/>
    <property type="project" value="TreeGrafter"/>
</dbReference>
<feature type="transmembrane region" description="Helical" evidence="8">
    <location>
        <begin position="226"/>
        <end position="245"/>
    </location>
</feature>
<dbReference type="NCBIfam" id="TIGR03648">
    <property type="entry name" value="Na_symport_lg"/>
    <property type="match status" value="1"/>
</dbReference>
<dbReference type="PANTHER" id="PTHR48086">
    <property type="entry name" value="SODIUM/PROLINE SYMPORTER-RELATED"/>
    <property type="match status" value="1"/>
</dbReference>
<protein>
    <submittedName>
        <fullName evidence="9">Sodium:solute symporter family protein</fullName>
    </submittedName>
</protein>
<evidence type="ECO:0000256" key="3">
    <source>
        <dbReference type="ARBA" id="ARBA00022448"/>
    </source>
</evidence>
<keyword evidence="3" id="KW-0813">Transport</keyword>
<evidence type="ECO:0000256" key="4">
    <source>
        <dbReference type="ARBA" id="ARBA00022692"/>
    </source>
</evidence>
<dbReference type="PROSITE" id="PS50283">
    <property type="entry name" value="NA_SOLUT_SYMP_3"/>
    <property type="match status" value="1"/>
</dbReference>
<feature type="transmembrane region" description="Helical" evidence="8">
    <location>
        <begin position="121"/>
        <end position="142"/>
    </location>
</feature>
<feature type="transmembrane region" description="Helical" evidence="8">
    <location>
        <begin position="426"/>
        <end position="447"/>
    </location>
</feature>
<dbReference type="CDD" id="cd11480">
    <property type="entry name" value="SLC5sbd_u4"/>
    <property type="match status" value="1"/>
</dbReference>